<sequence length="233" mass="26218">MIQIRTFRAPDDPQACEKFIVGHRKLLEIFGITKITSNRQDWVDDNDTIVILVEDKDTKAVYGGARVQVVSDKYPLPIVTAIGKYDGRIYDMITRDKERGGTCEICGLWNSREVAGMGIGSYILSRVGVAITKQLPVVSLFVLCAPITVKMGLRLGCIVEKELGNDGLFYYPKDDLVATVMRLKDVDDLSLATEVEREKILSLRRDPHQFIVERGPKGEFEVEYNLKIPNPNL</sequence>
<reference evidence="2" key="1">
    <citation type="journal article" date="2019" name="Int. J. Syst. Evol. Microbiol.">
        <title>The Global Catalogue of Microorganisms (GCM) 10K type strain sequencing project: providing services to taxonomists for standard genome sequencing and annotation.</title>
        <authorList>
            <consortium name="The Broad Institute Genomics Platform"/>
            <consortium name="The Broad Institute Genome Sequencing Center for Infectious Disease"/>
            <person name="Wu L."/>
            <person name="Ma J."/>
        </authorList>
    </citation>
    <scope>NUCLEOTIDE SEQUENCE [LARGE SCALE GENOMIC DNA]</scope>
    <source>
        <strain evidence="2">KCTC 52416</strain>
    </source>
</reference>
<dbReference type="EMBL" id="JBHRTA010000038">
    <property type="protein sequence ID" value="MFC3199229.1"/>
    <property type="molecule type" value="Genomic_DNA"/>
</dbReference>
<dbReference type="Proteomes" id="UP001595526">
    <property type="component" value="Unassembled WGS sequence"/>
</dbReference>
<evidence type="ECO:0000313" key="1">
    <source>
        <dbReference type="EMBL" id="MFC3199229.1"/>
    </source>
</evidence>
<evidence type="ECO:0008006" key="3">
    <source>
        <dbReference type="Google" id="ProtNLM"/>
    </source>
</evidence>
<gene>
    <name evidence="1" type="ORF">ACFOET_16510</name>
</gene>
<proteinExistence type="predicted"/>
<dbReference type="InterPro" id="IPR016181">
    <property type="entry name" value="Acyl_CoA_acyltransferase"/>
</dbReference>
<protein>
    <recommendedName>
        <fullName evidence="3">N-acetyltransferase domain-containing protein</fullName>
    </recommendedName>
</protein>
<keyword evidence="2" id="KW-1185">Reference proteome</keyword>
<accession>A0ABV7JQY3</accession>
<name>A0ABV7JQY3_9SPHI</name>
<evidence type="ECO:0000313" key="2">
    <source>
        <dbReference type="Proteomes" id="UP001595526"/>
    </source>
</evidence>
<organism evidence="1 2">
    <name type="scientific">Parapedobacter deserti</name>
    <dbReference type="NCBI Taxonomy" id="1912957"/>
    <lineage>
        <taxon>Bacteria</taxon>
        <taxon>Pseudomonadati</taxon>
        <taxon>Bacteroidota</taxon>
        <taxon>Sphingobacteriia</taxon>
        <taxon>Sphingobacteriales</taxon>
        <taxon>Sphingobacteriaceae</taxon>
        <taxon>Parapedobacter</taxon>
    </lineage>
</organism>
<comment type="caution">
    <text evidence="1">The sequence shown here is derived from an EMBL/GenBank/DDBJ whole genome shotgun (WGS) entry which is preliminary data.</text>
</comment>
<dbReference type="RefSeq" id="WP_379024640.1">
    <property type="nucleotide sequence ID" value="NZ_JBHRTA010000038.1"/>
</dbReference>
<dbReference type="SUPFAM" id="SSF55729">
    <property type="entry name" value="Acyl-CoA N-acyltransferases (Nat)"/>
    <property type="match status" value="1"/>
</dbReference>